<evidence type="ECO:0000256" key="11">
    <source>
        <dbReference type="PIRNR" id="PIRNR000447"/>
    </source>
</evidence>
<evidence type="ECO:0000256" key="1">
    <source>
        <dbReference type="ARBA" id="ARBA00005194"/>
    </source>
</evidence>
<dbReference type="GO" id="GO:0004315">
    <property type="term" value="F:3-oxoacyl-[acyl-carrier-protein] synthase activity"/>
    <property type="evidence" value="ECO:0007669"/>
    <property type="project" value="UniProtKB-UniRule"/>
</dbReference>
<dbReference type="SMART" id="SM00825">
    <property type="entry name" value="PKS_KS"/>
    <property type="match status" value="1"/>
</dbReference>
<evidence type="ECO:0000259" key="14">
    <source>
        <dbReference type="PROSITE" id="PS52004"/>
    </source>
</evidence>
<comment type="function">
    <text evidence="11">Involved in the type II fatty acid elongation cycle. Catalyzes the elongation of a wide range of acyl-ACP by the addition of two carbons from malonyl-ACP to an acyl acceptor. Can efficiently catalyze the conversion of palmitoleoyl-ACP (cis-hexadec-9-enoyl-ACP) to cis-vaccenoyl-ACP (cis-octadec-11-enoyl-ACP), an essential step in the thermal regulation of fatty acid composition.</text>
</comment>
<dbReference type="PROSITE" id="PS52004">
    <property type="entry name" value="KS3_2"/>
    <property type="match status" value="1"/>
</dbReference>
<sequence>MENQKRRVVVTGMGAITPLGNDVESTWQALKTGKSGIVRNDRFDISEFPSKIAGLVRDFEPNNYMEKKDARKMALFTQYGVAAARQAMDQAGFTSGNFDPDRASVFLGNGIGGFEIIESSYRILFSKGPSRVPPLTIPKLISNEGPANVAMVLGLKGPCQTITTACASGSDAIGAAVASIRSGRSDIAVTGGTEGCITELGIAGFCILQTLSTKYNDDPTRASRPFDKNRDGFVIAEGAGVLVLEELEHAKARGAKILAELAGYGASCDAYHLTSPEPEGEGAAKAMRLAMEDGNLRPEDIDYVNAHGTSTPTNDPIETRAIKKALGERARDIPVTSTKSMTGHLVGAAGGLETIISVLTIRDGFVPGTINLEEADPECDLNYLPGKGKEMKVRATLSNSLGFGGHNAVVAVKEWKE</sequence>
<dbReference type="OrthoDB" id="9808669at2"/>
<organism evidence="15 16">
    <name type="scientific">Sediminispirochaeta smaragdinae (strain DSM 11293 / JCM 15392 / SEBR 4228)</name>
    <name type="common">Spirochaeta smaragdinae</name>
    <dbReference type="NCBI Taxonomy" id="573413"/>
    <lineage>
        <taxon>Bacteria</taxon>
        <taxon>Pseudomonadati</taxon>
        <taxon>Spirochaetota</taxon>
        <taxon>Spirochaetia</taxon>
        <taxon>Spirochaetales</taxon>
        <taxon>Spirochaetaceae</taxon>
        <taxon>Sediminispirochaeta</taxon>
    </lineage>
</organism>
<dbReference type="SUPFAM" id="SSF53901">
    <property type="entry name" value="Thiolase-like"/>
    <property type="match status" value="2"/>
</dbReference>
<evidence type="ECO:0000256" key="9">
    <source>
        <dbReference type="ARBA" id="ARBA00023160"/>
    </source>
</evidence>
<protein>
    <recommendedName>
        <fullName evidence="4 11">3-oxoacyl-[acyl-carrier-protein] synthase 2</fullName>
        <ecNumber evidence="3 11">2.3.1.179</ecNumber>
    </recommendedName>
</protein>
<dbReference type="InterPro" id="IPR014030">
    <property type="entry name" value="Ketoacyl_synth_N"/>
</dbReference>
<dbReference type="InterPro" id="IPR017568">
    <property type="entry name" value="3-oxoacyl-ACP_synth-2"/>
</dbReference>
<gene>
    <name evidence="15" type="ordered locus">Spirs_2300</name>
</gene>
<evidence type="ECO:0000256" key="12">
    <source>
        <dbReference type="PIRSR" id="PIRSR000447-1"/>
    </source>
</evidence>
<dbReference type="PIRSF" id="PIRSF000447">
    <property type="entry name" value="KAS_II"/>
    <property type="match status" value="1"/>
</dbReference>
<evidence type="ECO:0000256" key="6">
    <source>
        <dbReference type="ARBA" id="ARBA00022679"/>
    </source>
</evidence>
<dbReference type="NCBIfam" id="NF005589">
    <property type="entry name" value="PRK07314.1"/>
    <property type="match status" value="1"/>
</dbReference>
<evidence type="ECO:0000256" key="2">
    <source>
        <dbReference type="ARBA" id="ARBA00008467"/>
    </source>
</evidence>
<dbReference type="PANTHER" id="PTHR11712:SF336">
    <property type="entry name" value="3-OXOACYL-[ACYL-CARRIER-PROTEIN] SYNTHASE, MITOCHONDRIAL"/>
    <property type="match status" value="1"/>
</dbReference>
<feature type="domain" description="Ketosynthase family 3 (KS3)" evidence="14">
    <location>
        <begin position="5"/>
        <end position="414"/>
    </location>
</feature>
<comment type="pathway">
    <text evidence="1 11">Lipid metabolism; fatty acid biosynthesis.</text>
</comment>
<dbReference type="EMBL" id="CP002116">
    <property type="protein sequence ID" value="ADK81415.1"/>
    <property type="molecule type" value="Genomic_DNA"/>
</dbReference>
<evidence type="ECO:0000256" key="5">
    <source>
        <dbReference type="ARBA" id="ARBA00022516"/>
    </source>
</evidence>
<keyword evidence="16" id="KW-1185">Reference proteome</keyword>
<dbReference type="GO" id="GO:0006633">
    <property type="term" value="P:fatty acid biosynthetic process"/>
    <property type="evidence" value="ECO:0007669"/>
    <property type="project" value="UniProtKB-UniRule"/>
</dbReference>
<dbReference type="InterPro" id="IPR014031">
    <property type="entry name" value="Ketoacyl_synth_C"/>
</dbReference>
<keyword evidence="5 11" id="KW-0444">Lipid biosynthesis</keyword>
<keyword evidence="10 11" id="KW-0012">Acyltransferase</keyword>
<comment type="catalytic activity">
    <reaction evidence="11">
        <text>(9Z)-hexadecenoyl-[ACP] + malonyl-[ACP] + H(+) = 3-oxo-(11Z)-octadecenoyl-[ACP] + holo-[ACP] + CO2</text>
        <dbReference type="Rhea" id="RHEA:55040"/>
        <dbReference type="Rhea" id="RHEA-COMP:9623"/>
        <dbReference type="Rhea" id="RHEA-COMP:9685"/>
        <dbReference type="Rhea" id="RHEA-COMP:10800"/>
        <dbReference type="Rhea" id="RHEA-COMP:14074"/>
        <dbReference type="ChEBI" id="CHEBI:15378"/>
        <dbReference type="ChEBI" id="CHEBI:16526"/>
        <dbReference type="ChEBI" id="CHEBI:64479"/>
        <dbReference type="ChEBI" id="CHEBI:78449"/>
        <dbReference type="ChEBI" id="CHEBI:83989"/>
        <dbReference type="ChEBI" id="CHEBI:138538"/>
        <dbReference type="EC" id="2.3.1.179"/>
    </reaction>
</comment>
<dbReference type="AlphaFoldDB" id="E1R1N9"/>
<dbReference type="KEGG" id="ssm:Spirs_2300"/>
<dbReference type="Gene3D" id="3.40.47.10">
    <property type="match status" value="1"/>
</dbReference>
<evidence type="ECO:0000256" key="10">
    <source>
        <dbReference type="ARBA" id="ARBA00023315"/>
    </source>
</evidence>
<evidence type="ECO:0000256" key="4">
    <source>
        <dbReference type="ARBA" id="ARBA00014657"/>
    </source>
</evidence>
<dbReference type="Pfam" id="PF02801">
    <property type="entry name" value="Ketoacyl-synt_C"/>
    <property type="match status" value="1"/>
</dbReference>
<dbReference type="CDD" id="cd00834">
    <property type="entry name" value="KAS_I_II"/>
    <property type="match status" value="1"/>
</dbReference>
<proteinExistence type="inferred from homology"/>
<keyword evidence="7" id="KW-0276">Fatty acid metabolism</keyword>
<dbReference type="NCBIfam" id="TIGR03150">
    <property type="entry name" value="fabF"/>
    <property type="match status" value="1"/>
</dbReference>
<dbReference type="Proteomes" id="UP000002318">
    <property type="component" value="Chromosome"/>
</dbReference>
<dbReference type="InterPro" id="IPR000794">
    <property type="entry name" value="Beta-ketoacyl_synthase"/>
</dbReference>
<evidence type="ECO:0000256" key="13">
    <source>
        <dbReference type="RuleBase" id="RU003694"/>
    </source>
</evidence>
<dbReference type="InterPro" id="IPR016039">
    <property type="entry name" value="Thiolase-like"/>
</dbReference>
<evidence type="ECO:0000313" key="15">
    <source>
        <dbReference type="EMBL" id="ADK81415.1"/>
    </source>
</evidence>
<dbReference type="UniPathway" id="UPA00094"/>
<feature type="active site" description="For beta-ketoacyl synthase activity" evidence="12">
    <location>
        <position position="166"/>
    </location>
</feature>
<comment type="similarity">
    <text evidence="2 11 13">Belongs to the thiolase-like superfamily. Beta-ketoacyl-ACP synthases family.</text>
</comment>
<comment type="catalytic activity">
    <reaction evidence="11">
        <text>a fatty acyl-[ACP] + malonyl-[ACP] + H(+) = a 3-oxoacyl-[ACP] + holo-[ACP] + CO2</text>
        <dbReference type="Rhea" id="RHEA:22836"/>
        <dbReference type="Rhea" id="RHEA-COMP:9623"/>
        <dbReference type="Rhea" id="RHEA-COMP:9685"/>
        <dbReference type="Rhea" id="RHEA-COMP:9916"/>
        <dbReference type="Rhea" id="RHEA-COMP:14125"/>
        <dbReference type="ChEBI" id="CHEBI:15378"/>
        <dbReference type="ChEBI" id="CHEBI:16526"/>
        <dbReference type="ChEBI" id="CHEBI:64479"/>
        <dbReference type="ChEBI" id="CHEBI:78449"/>
        <dbReference type="ChEBI" id="CHEBI:78776"/>
        <dbReference type="ChEBI" id="CHEBI:138651"/>
    </reaction>
</comment>
<dbReference type="GO" id="GO:0005829">
    <property type="term" value="C:cytosol"/>
    <property type="evidence" value="ECO:0007669"/>
    <property type="project" value="TreeGrafter"/>
</dbReference>
<dbReference type="Pfam" id="PF00109">
    <property type="entry name" value="ketoacyl-synt"/>
    <property type="match status" value="1"/>
</dbReference>
<keyword evidence="8" id="KW-0443">Lipid metabolism</keyword>
<evidence type="ECO:0000256" key="3">
    <source>
        <dbReference type="ARBA" id="ARBA00012356"/>
    </source>
</evidence>
<dbReference type="RefSeq" id="WP_013254878.1">
    <property type="nucleotide sequence ID" value="NC_014364.1"/>
</dbReference>
<dbReference type="EC" id="2.3.1.179" evidence="3 11"/>
<dbReference type="HOGENOM" id="CLU_000022_69_2_12"/>
<dbReference type="InterPro" id="IPR020841">
    <property type="entry name" value="PKS_Beta-ketoAc_synthase_dom"/>
</dbReference>
<dbReference type="PANTHER" id="PTHR11712">
    <property type="entry name" value="POLYKETIDE SYNTHASE-RELATED"/>
    <property type="match status" value="1"/>
</dbReference>
<dbReference type="InterPro" id="IPR018201">
    <property type="entry name" value="Ketoacyl_synth_AS"/>
</dbReference>
<accession>E1R1N9</accession>
<evidence type="ECO:0000256" key="8">
    <source>
        <dbReference type="ARBA" id="ARBA00023098"/>
    </source>
</evidence>
<keyword evidence="9 11" id="KW-0275">Fatty acid biosynthesis</keyword>
<evidence type="ECO:0000313" key="16">
    <source>
        <dbReference type="Proteomes" id="UP000002318"/>
    </source>
</evidence>
<evidence type="ECO:0000256" key="7">
    <source>
        <dbReference type="ARBA" id="ARBA00022832"/>
    </source>
</evidence>
<dbReference type="FunFam" id="3.40.47.10:FF:000009">
    <property type="entry name" value="3-oxoacyl-[acyl-carrier-protein] synthase 2"/>
    <property type="match status" value="1"/>
</dbReference>
<keyword evidence="6 11" id="KW-0808">Transferase</keyword>
<dbReference type="PROSITE" id="PS00606">
    <property type="entry name" value="KS3_1"/>
    <property type="match status" value="1"/>
</dbReference>
<name>E1R1N9_SEDSS</name>
<dbReference type="eggNOG" id="COG0304">
    <property type="taxonomic scope" value="Bacteria"/>
</dbReference>
<dbReference type="STRING" id="573413.Spirs_2300"/>
<reference evidence="15 16" key="1">
    <citation type="journal article" date="2010" name="Stand. Genomic Sci.">
        <title>Complete genome sequence of Spirochaeta smaragdinae type strain (SEBR 4228).</title>
        <authorList>
            <person name="Mavromatis K."/>
            <person name="Yasawong M."/>
            <person name="Chertkov O."/>
            <person name="Lapidus A."/>
            <person name="Lucas S."/>
            <person name="Nolan M."/>
            <person name="Del Rio T.G."/>
            <person name="Tice H."/>
            <person name="Cheng J.F."/>
            <person name="Pitluck S."/>
            <person name="Liolios K."/>
            <person name="Ivanova N."/>
            <person name="Tapia R."/>
            <person name="Han C."/>
            <person name="Bruce D."/>
            <person name="Goodwin L."/>
            <person name="Pati A."/>
            <person name="Chen A."/>
            <person name="Palaniappan K."/>
            <person name="Land M."/>
            <person name="Hauser L."/>
            <person name="Chang Y.J."/>
            <person name="Jeffries C.D."/>
            <person name="Detter J.C."/>
            <person name="Rohde M."/>
            <person name="Brambilla E."/>
            <person name="Spring S."/>
            <person name="Goker M."/>
            <person name="Sikorski J."/>
            <person name="Woyke T."/>
            <person name="Bristow J."/>
            <person name="Eisen J.A."/>
            <person name="Markowitz V."/>
            <person name="Hugenholtz P."/>
            <person name="Klenk H.P."/>
            <person name="Kyrpides N.C."/>
        </authorList>
    </citation>
    <scope>NUCLEOTIDE SEQUENCE [LARGE SCALE GENOMIC DNA]</scope>
    <source>
        <strain evidence="16">DSM 11293 / JCM 15392 / SEBR 4228</strain>
    </source>
</reference>